<feature type="coiled-coil region" evidence="1">
    <location>
        <begin position="224"/>
        <end position="265"/>
    </location>
</feature>
<dbReference type="PANTHER" id="PTHR43941">
    <property type="entry name" value="STRUCTURAL MAINTENANCE OF CHROMOSOMES PROTEIN 2"/>
    <property type="match status" value="1"/>
</dbReference>
<accession>A0AAD6IXZ5</accession>
<feature type="compositionally biased region" description="Basic residues" evidence="2">
    <location>
        <begin position="486"/>
        <end position="497"/>
    </location>
</feature>
<proteinExistence type="predicted"/>
<evidence type="ECO:0000313" key="3">
    <source>
        <dbReference type="EMBL" id="KAJ6260789.1"/>
    </source>
</evidence>
<feature type="compositionally biased region" description="Basic and acidic residues" evidence="2">
    <location>
        <begin position="498"/>
        <end position="518"/>
    </location>
</feature>
<feature type="compositionally biased region" description="Basic and acidic residues" evidence="2">
    <location>
        <begin position="468"/>
        <end position="485"/>
    </location>
</feature>
<dbReference type="EMBL" id="JAQGDS010000005">
    <property type="protein sequence ID" value="KAJ6260789.1"/>
    <property type="molecule type" value="Genomic_DNA"/>
</dbReference>
<dbReference type="PANTHER" id="PTHR43941:SF1">
    <property type="entry name" value="STRUCTURAL MAINTENANCE OF CHROMOSOMES PROTEIN 2"/>
    <property type="match status" value="1"/>
</dbReference>
<evidence type="ECO:0000313" key="4">
    <source>
        <dbReference type="Proteomes" id="UP001221413"/>
    </source>
</evidence>
<dbReference type="SUPFAM" id="SSF57997">
    <property type="entry name" value="Tropomyosin"/>
    <property type="match status" value="1"/>
</dbReference>
<protein>
    <submittedName>
        <fullName evidence="3">Uncharacterized protein</fullName>
    </submittedName>
</protein>
<feature type="compositionally biased region" description="Basic and acidic residues" evidence="2">
    <location>
        <begin position="370"/>
        <end position="382"/>
    </location>
</feature>
<gene>
    <name evidence="3" type="ORF">Dda_5018</name>
</gene>
<feature type="coiled-coil region" evidence="1">
    <location>
        <begin position="142"/>
        <end position="172"/>
    </location>
</feature>
<dbReference type="GO" id="GO:0003682">
    <property type="term" value="F:chromatin binding"/>
    <property type="evidence" value="ECO:0007669"/>
    <property type="project" value="TreeGrafter"/>
</dbReference>
<dbReference type="AlphaFoldDB" id="A0AAD6IXZ5"/>
<dbReference type="GO" id="GO:0000793">
    <property type="term" value="C:condensed chromosome"/>
    <property type="evidence" value="ECO:0007669"/>
    <property type="project" value="TreeGrafter"/>
</dbReference>
<feature type="region of interest" description="Disordered" evidence="2">
    <location>
        <begin position="361"/>
        <end position="382"/>
    </location>
</feature>
<dbReference type="GO" id="GO:0000785">
    <property type="term" value="C:chromatin"/>
    <property type="evidence" value="ECO:0007669"/>
    <property type="project" value="TreeGrafter"/>
</dbReference>
<dbReference type="GO" id="GO:0007076">
    <property type="term" value="P:mitotic chromosome condensation"/>
    <property type="evidence" value="ECO:0007669"/>
    <property type="project" value="TreeGrafter"/>
</dbReference>
<evidence type="ECO:0000256" key="2">
    <source>
        <dbReference type="SAM" id="MobiDB-lite"/>
    </source>
</evidence>
<organism evidence="3 4">
    <name type="scientific">Drechslerella dactyloides</name>
    <name type="common">Nematode-trapping fungus</name>
    <name type="synonym">Arthrobotrys dactyloides</name>
    <dbReference type="NCBI Taxonomy" id="74499"/>
    <lineage>
        <taxon>Eukaryota</taxon>
        <taxon>Fungi</taxon>
        <taxon>Dikarya</taxon>
        <taxon>Ascomycota</taxon>
        <taxon>Pezizomycotina</taxon>
        <taxon>Orbiliomycetes</taxon>
        <taxon>Orbiliales</taxon>
        <taxon>Orbiliaceae</taxon>
        <taxon>Drechslerella</taxon>
    </lineage>
</organism>
<name>A0AAD6IXZ5_DREDA</name>
<keyword evidence="4" id="KW-1185">Reference proteome</keyword>
<feature type="region of interest" description="Disordered" evidence="2">
    <location>
        <begin position="441"/>
        <end position="518"/>
    </location>
</feature>
<comment type="caution">
    <text evidence="3">The sequence shown here is derived from an EMBL/GenBank/DDBJ whole genome shotgun (WGS) entry which is preliminary data.</text>
</comment>
<dbReference type="Proteomes" id="UP001221413">
    <property type="component" value="Unassembled WGS sequence"/>
</dbReference>
<dbReference type="GO" id="GO:0000796">
    <property type="term" value="C:condensin complex"/>
    <property type="evidence" value="ECO:0007669"/>
    <property type="project" value="TreeGrafter"/>
</dbReference>
<reference evidence="3" key="1">
    <citation type="submission" date="2023-01" db="EMBL/GenBank/DDBJ databases">
        <title>The chitinases involved in constricting ring structure development in the nematode-trapping fungus Drechslerella dactyloides.</title>
        <authorList>
            <person name="Wang R."/>
            <person name="Zhang L."/>
            <person name="Tang P."/>
            <person name="Li S."/>
            <person name="Liang L."/>
        </authorList>
    </citation>
    <scope>NUCLEOTIDE SEQUENCE</scope>
    <source>
        <strain evidence="3">YMF1.00031</strain>
    </source>
</reference>
<sequence>MYSMLTTLLRLFAATLRASVNFFLSPLFFVINIVVTFFSRRSKTAASVIVKTQLIRDIILQAPPPSYQSSVKSGHSGNVVRLRILENSLQKRESDLTIRLLALERDRHHLDINRDAFAKRETDFKEKEKTFEEKAGFQNHELSDLAARRRELEQDAAQLVEERNVIERLRSEHASDLQKFQEDATSNQQRLDDRETEITRLHDRFIRSQIETVERYRSEHDALVESLQTRLKDVSDLYQKAEQSKIELEQRLSFLTNELADRTEREFNLGSELGQLRQRLSDERGAFNREFGELSRSLSDLKSRCKQYEQDLAAEERKREDLNNRVKLLDELEDDLKSRQASLDDKENNLQTWQTDLDDRENVMNTRQTNLDDKEGNLSTKEKELDGKADGLRALQITIEERINHIAEAEKDLAARIQQPEELTHEEEGAPSEAPEALLDVPDTATSSPKPPGTPTPSTPIRPNIIERVTRRTSEFVEKVSEAAHRRSNSHHIHHHRYNPDTPHRLTKSRDGIKSEAK</sequence>
<keyword evidence="1" id="KW-0175">Coiled coil</keyword>
<feature type="compositionally biased region" description="Pro residues" evidence="2">
    <location>
        <begin position="449"/>
        <end position="460"/>
    </location>
</feature>
<evidence type="ECO:0000256" key="1">
    <source>
        <dbReference type="SAM" id="Coils"/>
    </source>
</evidence>